<dbReference type="OrthoDB" id="9803035at2"/>
<dbReference type="GO" id="GO:0003841">
    <property type="term" value="F:1-acylglycerol-3-phosphate O-acyltransferase activity"/>
    <property type="evidence" value="ECO:0007669"/>
    <property type="project" value="TreeGrafter"/>
</dbReference>
<proteinExistence type="predicted"/>
<keyword evidence="2 4" id="KW-0012">Acyltransferase</keyword>
<dbReference type="HOGENOM" id="CLU_027938_4_2_0"/>
<reference evidence="4 5" key="1">
    <citation type="submission" date="2011-11" db="EMBL/GenBank/DDBJ databases">
        <title>The Noncontiguous Finished genome of Jonquetella anthropi DSM 22815.</title>
        <authorList>
            <consortium name="US DOE Joint Genome Institute (JGI-PGF)"/>
            <person name="Lucas S."/>
            <person name="Copeland A."/>
            <person name="Lapidus A."/>
            <person name="Glavina del Rio T."/>
            <person name="Dalin E."/>
            <person name="Tice H."/>
            <person name="Bruce D."/>
            <person name="Goodwin L."/>
            <person name="Pitluck S."/>
            <person name="Peters L."/>
            <person name="Mikhailova N."/>
            <person name="Held B."/>
            <person name="Kyrpides N."/>
            <person name="Mavromatis K."/>
            <person name="Ivanova N."/>
            <person name="Markowitz V."/>
            <person name="Cheng J.-F."/>
            <person name="Hugenholtz P."/>
            <person name="Woyke T."/>
            <person name="Wu D."/>
            <person name="Gronow S."/>
            <person name="Wellnitz S."/>
            <person name="Brambilla E."/>
            <person name="Klenk H.-P."/>
            <person name="Eisen J.A."/>
        </authorList>
    </citation>
    <scope>NUCLEOTIDE SEQUENCE [LARGE SCALE GENOMIC DNA]</scope>
    <source>
        <strain evidence="4 5">DSM 22815</strain>
    </source>
</reference>
<dbReference type="SMART" id="SM00563">
    <property type="entry name" value="PlsC"/>
    <property type="match status" value="1"/>
</dbReference>
<dbReference type="AlphaFoldDB" id="H0UL08"/>
<name>H0UL08_9BACT</name>
<evidence type="ECO:0000256" key="1">
    <source>
        <dbReference type="ARBA" id="ARBA00022679"/>
    </source>
</evidence>
<dbReference type="Pfam" id="PF01553">
    <property type="entry name" value="Acyltransferase"/>
    <property type="match status" value="1"/>
</dbReference>
<dbReference type="PANTHER" id="PTHR10434:SF40">
    <property type="entry name" value="1-ACYL-SN-GLYCEROL-3-PHOSPHATE ACYLTRANSFERASE"/>
    <property type="match status" value="1"/>
</dbReference>
<feature type="domain" description="Phospholipid/glycerol acyltransferase" evidence="3">
    <location>
        <begin position="42"/>
        <end position="157"/>
    </location>
</feature>
<dbReference type="Proteomes" id="UP000003806">
    <property type="component" value="Chromosome"/>
</dbReference>
<dbReference type="GO" id="GO:0006654">
    <property type="term" value="P:phosphatidic acid biosynthetic process"/>
    <property type="evidence" value="ECO:0007669"/>
    <property type="project" value="TreeGrafter"/>
</dbReference>
<dbReference type="PANTHER" id="PTHR10434">
    <property type="entry name" value="1-ACYL-SN-GLYCEROL-3-PHOSPHATE ACYLTRANSFERASE"/>
    <property type="match status" value="1"/>
</dbReference>
<evidence type="ECO:0000313" key="4">
    <source>
        <dbReference type="EMBL" id="EHM13367.1"/>
    </source>
</evidence>
<organism evidence="4 5">
    <name type="scientific">Jonquetella anthropi DSM 22815</name>
    <dbReference type="NCBI Taxonomy" id="885272"/>
    <lineage>
        <taxon>Bacteria</taxon>
        <taxon>Thermotogati</taxon>
        <taxon>Synergistota</taxon>
        <taxon>Synergistia</taxon>
        <taxon>Synergistales</taxon>
        <taxon>Dethiosulfovibrionaceae</taxon>
        <taxon>Jonquetella</taxon>
    </lineage>
</organism>
<sequence length="211" mass="23599">MPGSFGRRVLYRVVRRLCWTYLKLHNRFRVVGKENLPSNYPVIVAANHTSNLDPVVVALAFPRRLRPLAKEELFQIHPAFTWLLDKLGALPLSRQTDAASSKALRHFMGLLDEGEELMIFPEGARSLDGRLMEIEGGAALVSVSRGVPIVPLYVAGTFEAMPVGAETIGRHPITVYVGHMIWPGGKGREERERVRLALQKELERLQELAIG</sequence>
<keyword evidence="5" id="KW-1185">Reference proteome</keyword>
<keyword evidence="1 4" id="KW-0808">Transferase</keyword>
<dbReference type="SUPFAM" id="SSF69593">
    <property type="entry name" value="Glycerol-3-phosphate (1)-acyltransferase"/>
    <property type="match status" value="1"/>
</dbReference>
<evidence type="ECO:0000259" key="3">
    <source>
        <dbReference type="SMART" id="SM00563"/>
    </source>
</evidence>
<evidence type="ECO:0000313" key="5">
    <source>
        <dbReference type="Proteomes" id="UP000003806"/>
    </source>
</evidence>
<dbReference type="EMBL" id="CM001376">
    <property type="protein sequence ID" value="EHM13367.1"/>
    <property type="molecule type" value="Genomic_DNA"/>
</dbReference>
<dbReference type="InterPro" id="IPR002123">
    <property type="entry name" value="Plipid/glycerol_acylTrfase"/>
</dbReference>
<gene>
    <name evidence="4" type="ORF">JonanDRAFT_0995</name>
</gene>
<dbReference type="STRING" id="885272.JonanDRAFT_0995"/>
<evidence type="ECO:0000256" key="2">
    <source>
        <dbReference type="ARBA" id="ARBA00023315"/>
    </source>
</evidence>
<dbReference type="eggNOG" id="COG0204">
    <property type="taxonomic scope" value="Bacteria"/>
</dbReference>
<protein>
    <submittedName>
        <fullName evidence="4">1-acyl-sn-glycerol-3-phosphate acyltransferase</fullName>
    </submittedName>
</protein>
<accession>H0UL08</accession>
<dbReference type="CDD" id="cd07989">
    <property type="entry name" value="LPLAT_AGPAT-like"/>
    <property type="match status" value="1"/>
</dbReference>
<dbReference type="RefSeq" id="WP_008521438.1">
    <property type="nucleotide sequence ID" value="NZ_CM001376.1"/>
</dbReference>